<accession>A0A381NCK0</accession>
<organism evidence="1">
    <name type="scientific">marine metagenome</name>
    <dbReference type="NCBI Taxonomy" id="408172"/>
    <lineage>
        <taxon>unclassified sequences</taxon>
        <taxon>metagenomes</taxon>
        <taxon>ecological metagenomes</taxon>
    </lineage>
</organism>
<name>A0A381NCK0_9ZZZZ</name>
<proteinExistence type="predicted"/>
<dbReference type="EMBL" id="UINC01000260">
    <property type="protein sequence ID" value="SUZ52179.1"/>
    <property type="molecule type" value="Genomic_DNA"/>
</dbReference>
<reference evidence="1" key="1">
    <citation type="submission" date="2018-05" db="EMBL/GenBank/DDBJ databases">
        <authorList>
            <person name="Lanie J.A."/>
            <person name="Ng W.-L."/>
            <person name="Kazmierczak K.M."/>
            <person name="Andrzejewski T.M."/>
            <person name="Davidsen T.M."/>
            <person name="Wayne K.J."/>
            <person name="Tettelin H."/>
            <person name="Glass J.I."/>
            <person name="Rusch D."/>
            <person name="Podicherti R."/>
            <person name="Tsui H.-C.T."/>
            <person name="Winkler M.E."/>
        </authorList>
    </citation>
    <scope>NUCLEOTIDE SEQUENCE</scope>
</reference>
<dbReference type="AlphaFoldDB" id="A0A381NCK0"/>
<protein>
    <submittedName>
        <fullName evidence="1">Uncharacterized protein</fullName>
    </submittedName>
</protein>
<evidence type="ECO:0000313" key="1">
    <source>
        <dbReference type="EMBL" id="SUZ52179.1"/>
    </source>
</evidence>
<sequence length="50" mass="5515">MIAFLNHIVEDRGRPTLSQLLNGADVNNSIVEITLKARHMTSQEASVLPN</sequence>
<gene>
    <name evidence="1" type="ORF">METZ01_LOCUS5033</name>
</gene>